<dbReference type="PANTHER" id="PTHR31904:SF1">
    <property type="entry name" value="BYPASS OF STOP CODON PROTEIN 5-RELATED"/>
    <property type="match status" value="1"/>
</dbReference>
<dbReference type="Gene3D" id="2.60.40.640">
    <property type="match status" value="1"/>
</dbReference>
<dbReference type="STRING" id="1445577.A0A010RB49"/>
<dbReference type="InterPro" id="IPR039634">
    <property type="entry name" value="Bul1-like"/>
</dbReference>
<dbReference type="EMBL" id="JARH01000715">
    <property type="protein sequence ID" value="EXF77446.1"/>
    <property type="molecule type" value="Genomic_DNA"/>
</dbReference>
<accession>A0A010RB49</accession>
<dbReference type="InterPro" id="IPR014752">
    <property type="entry name" value="Arrestin-like_C"/>
</dbReference>
<organism evidence="1 2">
    <name type="scientific">Colletotrichum fioriniae PJ7</name>
    <dbReference type="NCBI Taxonomy" id="1445577"/>
    <lineage>
        <taxon>Eukaryota</taxon>
        <taxon>Fungi</taxon>
        <taxon>Dikarya</taxon>
        <taxon>Ascomycota</taxon>
        <taxon>Pezizomycotina</taxon>
        <taxon>Sordariomycetes</taxon>
        <taxon>Hypocreomycetidae</taxon>
        <taxon>Glomerellales</taxon>
        <taxon>Glomerellaceae</taxon>
        <taxon>Colletotrichum</taxon>
        <taxon>Colletotrichum acutatum species complex</taxon>
    </lineage>
</organism>
<comment type="caution">
    <text evidence="1">The sequence shown here is derived from an EMBL/GenBank/DDBJ whole genome shotgun (WGS) entry which is preliminary data.</text>
</comment>
<dbReference type="PANTHER" id="PTHR31904">
    <property type="entry name" value="BYPASS OF STOP CODON PROTEIN 5-RELATED"/>
    <property type="match status" value="1"/>
</dbReference>
<dbReference type="InterPro" id="IPR014756">
    <property type="entry name" value="Ig_E-set"/>
</dbReference>
<protein>
    <submittedName>
        <fullName evidence="1">Arrestin</fullName>
    </submittedName>
</protein>
<dbReference type="AlphaFoldDB" id="A0A010RB49"/>
<proteinExistence type="predicted"/>
<dbReference type="OrthoDB" id="2283785at2759"/>
<evidence type="ECO:0000313" key="2">
    <source>
        <dbReference type="Proteomes" id="UP000020467"/>
    </source>
</evidence>
<dbReference type="KEGG" id="cfj:CFIO01_05896"/>
<gene>
    <name evidence="1" type="ORF">CFIO01_05896</name>
</gene>
<dbReference type="Proteomes" id="UP000020467">
    <property type="component" value="Unassembled WGS sequence"/>
</dbReference>
<reference evidence="1 2" key="1">
    <citation type="submission" date="2014-02" db="EMBL/GenBank/DDBJ databases">
        <title>The genome sequence of Colletotrichum fioriniae PJ7.</title>
        <authorList>
            <person name="Baroncelli R."/>
            <person name="Thon M.R."/>
        </authorList>
    </citation>
    <scope>NUCLEOTIDE SEQUENCE [LARGE SCALE GENOMIC DNA]</scope>
    <source>
        <strain evidence="1 2">PJ7</strain>
    </source>
</reference>
<dbReference type="SUPFAM" id="SSF81296">
    <property type="entry name" value="E set domains"/>
    <property type="match status" value="1"/>
</dbReference>
<keyword evidence="2" id="KW-1185">Reference proteome</keyword>
<name>A0A010RB49_9PEZI</name>
<dbReference type="eggNOG" id="ENOG502QSAC">
    <property type="taxonomic scope" value="Eukaryota"/>
</dbReference>
<dbReference type="HOGENOM" id="CLU_032323_1_0_1"/>
<evidence type="ECO:0000313" key="1">
    <source>
        <dbReference type="EMBL" id="EXF77446.1"/>
    </source>
</evidence>
<sequence>MWSAASKMPLLDIKIDDHYSSKIYTSGSHITGTVAICPDSRTPFRCVQIALMGTSHTRVDMLPVPKITTDVFLNLDMPITKTSYPQGQVFAAGETHIIPFNFTIPRELHKDACETPSGDYSHDQHMRLPPSMGGWGKDDMSPTMAQVEYKIVARLLRKRSSSPKDTTEASQRIMILPAFAEDPPLNINNHDARYTLSRTKSVRRSLLSTQKDRIIINALQPEAVYIGIGGHQLPDSHASVTLDLSFESTSSFSFPPEVTLGQVKLDTQTWFTGTPMKMSPDLGDPREAAGLRHELRYSTQTKLSTTDTGVILWHKDDQPEDRNVFCWRSRTKVPIRLPTAHKMFLPTFFNCFIARSYILRMSVNFNGSKTNLSIPLQIASQSLYPHVMEPEVEDLPSFDASLAWR</sequence>